<dbReference type="InterPro" id="IPR042088">
    <property type="entry name" value="OligoPept_F_C"/>
</dbReference>
<evidence type="ECO:0000256" key="1">
    <source>
        <dbReference type="ARBA" id="ARBA00022670"/>
    </source>
</evidence>
<keyword evidence="5 6" id="KW-0482">Metalloprotease</keyword>
<dbReference type="InterPro" id="IPR045090">
    <property type="entry name" value="Pept_M3A_M3B"/>
</dbReference>
<keyword evidence="4 6" id="KW-0862">Zinc</keyword>
<dbReference type="InterPro" id="IPR001567">
    <property type="entry name" value="Pept_M3A_M3B_dom"/>
</dbReference>
<feature type="domain" description="Oligopeptidase F N-terminal" evidence="10">
    <location>
        <begin position="115"/>
        <end position="183"/>
    </location>
</feature>
<evidence type="ECO:0000256" key="7">
    <source>
        <dbReference type="SAM" id="Coils"/>
    </source>
</evidence>
<dbReference type="Pfam" id="PF01432">
    <property type="entry name" value="Peptidase_M3"/>
    <property type="match status" value="1"/>
</dbReference>
<evidence type="ECO:0000259" key="9">
    <source>
        <dbReference type="Pfam" id="PF01432"/>
    </source>
</evidence>
<dbReference type="Pfam" id="PF08439">
    <property type="entry name" value="Peptidase_M3_N"/>
    <property type="match status" value="1"/>
</dbReference>
<evidence type="ECO:0000256" key="6">
    <source>
        <dbReference type="RuleBase" id="RU003435"/>
    </source>
</evidence>
<evidence type="ECO:0000256" key="8">
    <source>
        <dbReference type="SAM" id="Phobius"/>
    </source>
</evidence>
<dbReference type="PANTHER" id="PTHR11804">
    <property type="entry name" value="PROTEASE M3 THIMET OLIGOPEPTIDASE-RELATED"/>
    <property type="match status" value="1"/>
</dbReference>
<keyword evidence="3 6" id="KW-0378">Hydrolase</keyword>
<sequence>MMQKARGVTWDLTFLYDSFDDERINEDFHQAQMLTDSFIEKYEGKIASDEVTSRLLLQALGDIEKIYSLLIKPFLYGNLSFSENTSNAEAQSLINRAQKEMAEIENKLLFFDKKELLDIPTDIFNKLIASPELDHYKSWLINQRLWKAFTLSDKEEHLINVKNLSGRDALIMMYSELLSSLRFPMAEGGETVEVSAAEIDTFMSSSDRDVRKRAFESRASIYEKNSMMFASIYNALIKDHHYDCKMRGMDDIMTPAYLRDNIPGHIIKMMINTVQDNYPLLQRYYGLKAKMLQLPHLEIYDRTAPVGPMPAFTFEEARTIILDVYRSFDSEFYERTQQFFSEPWIDAEIRPDKRFHGFCARILPELHPVLFLNYSDTMSDMFTLAHELGHGVHYLFAAEKQTFLTYSLPSIIAETASNFSTTILADHLVRESEDKTMKKMCLVAQLEDFFSSVTLQIVFVSMEREAHQRGSEKKLSAAEFSELWQRHISEASGNNLRLEQGLSNGWIGMLYFYTSPFLCYSYAFAQLFVVGLYQSYLENKTVFLSGYKELLRAGGELPPQILAERSGIDLESKDFWNSGFDYISKRLEQLEDLIA</sequence>
<evidence type="ECO:0000313" key="12">
    <source>
        <dbReference type="Proteomes" id="UP001594351"/>
    </source>
</evidence>
<keyword evidence="2 6" id="KW-0479">Metal-binding</keyword>
<organism evidence="11 12">
    <name type="scientific">candidate division CSSED10-310 bacterium</name>
    <dbReference type="NCBI Taxonomy" id="2855610"/>
    <lineage>
        <taxon>Bacteria</taxon>
        <taxon>Bacteria division CSSED10-310</taxon>
    </lineage>
</organism>
<keyword evidence="1 6" id="KW-0645">Protease</keyword>
<evidence type="ECO:0000259" key="10">
    <source>
        <dbReference type="Pfam" id="PF08439"/>
    </source>
</evidence>
<feature type="coiled-coil region" evidence="7">
    <location>
        <begin position="87"/>
        <end position="114"/>
    </location>
</feature>
<dbReference type="SUPFAM" id="SSF55486">
    <property type="entry name" value="Metalloproteases ('zincins'), catalytic domain"/>
    <property type="match status" value="1"/>
</dbReference>
<dbReference type="PANTHER" id="PTHR11804:SF5">
    <property type="entry name" value="OLIGOENDOPEPTIDASE F"/>
    <property type="match status" value="1"/>
</dbReference>
<comment type="cofactor">
    <cofactor evidence="6">
        <name>Zn(2+)</name>
        <dbReference type="ChEBI" id="CHEBI:29105"/>
    </cofactor>
    <text evidence="6">Binds 1 zinc ion.</text>
</comment>
<evidence type="ECO:0000313" key="11">
    <source>
        <dbReference type="EMBL" id="MFC1852099.1"/>
    </source>
</evidence>
<gene>
    <name evidence="11" type="ORF">ACFL27_18045</name>
</gene>
<name>A0ABV6Z0W2_UNCC1</name>
<evidence type="ECO:0000256" key="4">
    <source>
        <dbReference type="ARBA" id="ARBA00022833"/>
    </source>
</evidence>
<dbReference type="Proteomes" id="UP001594351">
    <property type="component" value="Unassembled WGS sequence"/>
</dbReference>
<comment type="caution">
    <text evidence="11">The sequence shown here is derived from an EMBL/GenBank/DDBJ whole genome shotgun (WGS) entry which is preliminary data.</text>
</comment>
<dbReference type="Gene3D" id="1.20.140.70">
    <property type="entry name" value="Oligopeptidase f, N-terminal domain"/>
    <property type="match status" value="1"/>
</dbReference>
<reference evidence="11 12" key="1">
    <citation type="submission" date="2024-09" db="EMBL/GenBank/DDBJ databases">
        <title>Laminarin stimulates single cell rates of sulfate reduction while oxygen inhibits transcriptomic activity in coastal marine sediment.</title>
        <authorList>
            <person name="Lindsay M."/>
            <person name="Orcutt B."/>
            <person name="Emerson D."/>
            <person name="Stepanauskas R."/>
            <person name="D'Angelo T."/>
        </authorList>
    </citation>
    <scope>NUCLEOTIDE SEQUENCE [LARGE SCALE GENOMIC DNA]</scope>
    <source>
        <strain evidence="11">SAG AM-311-K15</strain>
    </source>
</reference>
<keyword evidence="8" id="KW-0472">Membrane</keyword>
<comment type="similarity">
    <text evidence="6">Belongs to the peptidase M3 family.</text>
</comment>
<dbReference type="Gene3D" id="1.10.1370.20">
    <property type="entry name" value="Oligoendopeptidase f, C-terminal domain"/>
    <property type="match status" value="1"/>
</dbReference>
<proteinExistence type="inferred from homology"/>
<evidence type="ECO:0000256" key="3">
    <source>
        <dbReference type="ARBA" id="ARBA00022801"/>
    </source>
</evidence>
<feature type="transmembrane region" description="Helical" evidence="8">
    <location>
        <begin position="510"/>
        <end position="533"/>
    </location>
</feature>
<keyword evidence="8" id="KW-1133">Transmembrane helix</keyword>
<keyword evidence="7" id="KW-0175">Coiled coil</keyword>
<evidence type="ECO:0000256" key="5">
    <source>
        <dbReference type="ARBA" id="ARBA00023049"/>
    </source>
</evidence>
<keyword evidence="8" id="KW-0812">Transmembrane</keyword>
<feature type="domain" description="Peptidase M3A/M3B catalytic" evidence="9">
    <location>
        <begin position="202"/>
        <end position="580"/>
    </location>
</feature>
<protein>
    <submittedName>
        <fullName evidence="11">M3 family oligoendopeptidase</fullName>
    </submittedName>
</protein>
<evidence type="ECO:0000256" key="2">
    <source>
        <dbReference type="ARBA" id="ARBA00022723"/>
    </source>
</evidence>
<dbReference type="InterPro" id="IPR013647">
    <property type="entry name" value="OligopepF_N_dom"/>
</dbReference>
<dbReference type="Gene3D" id="1.10.287.830">
    <property type="entry name" value="putative peptidase helix hairpin domain like"/>
    <property type="match status" value="1"/>
</dbReference>
<keyword evidence="12" id="KW-1185">Reference proteome</keyword>
<dbReference type="EMBL" id="JBHPBY010000266">
    <property type="protein sequence ID" value="MFC1852099.1"/>
    <property type="molecule type" value="Genomic_DNA"/>
</dbReference>
<accession>A0ABV6Z0W2</accession>